<evidence type="ECO:0000313" key="2">
    <source>
        <dbReference type="Proteomes" id="UP000245680"/>
    </source>
</evidence>
<name>A0A2V2L5Z0_9RHOB</name>
<evidence type="ECO:0000313" key="1">
    <source>
        <dbReference type="EMBL" id="PWR00822.1"/>
    </source>
</evidence>
<dbReference type="Pfam" id="PF17267">
    <property type="entry name" value="DUF5333"/>
    <property type="match status" value="1"/>
</dbReference>
<keyword evidence="2" id="KW-1185">Reference proteome</keyword>
<sequence>MLSLVVLTACAKAPPPAVFTDYATNVQIAQVLAAGCPDVTLNQAGMGAGARDLGVALRAQGYTAEDIAAFPDTIDVGEIRGRAQAYLTANGIDPTDRATVCPVAKREIDAGSPIAAFLTAA</sequence>
<comment type="caution">
    <text evidence="1">The sequence shown here is derived from an EMBL/GenBank/DDBJ whole genome shotgun (WGS) entry which is preliminary data.</text>
</comment>
<dbReference type="InterPro" id="IPR020349">
    <property type="entry name" value="Uncharacterised_14.7kDa"/>
</dbReference>
<accession>A0A2V2L5Z0</accession>
<reference evidence="1 2" key="1">
    <citation type="submission" date="2018-05" db="EMBL/GenBank/DDBJ databases">
        <title>Rhodobacteraceae gen. nov., sp. nov. isolated from sea water.</title>
        <authorList>
            <person name="Ren Y."/>
        </authorList>
    </citation>
    <scope>NUCLEOTIDE SEQUENCE [LARGE SCALE GENOMIC DNA]</scope>
    <source>
        <strain evidence="1 2">TG-679</strain>
    </source>
</reference>
<protein>
    <submittedName>
        <fullName evidence="1">Uncharacterized protein</fullName>
    </submittedName>
</protein>
<dbReference type="Proteomes" id="UP000245680">
    <property type="component" value="Unassembled WGS sequence"/>
</dbReference>
<dbReference type="EMBL" id="QGKU01000068">
    <property type="protein sequence ID" value="PWR00822.1"/>
    <property type="molecule type" value="Genomic_DNA"/>
</dbReference>
<dbReference type="AlphaFoldDB" id="A0A2V2L5Z0"/>
<organism evidence="1 2">
    <name type="scientific">Meridianimarinicoccus roseus</name>
    <dbReference type="NCBI Taxonomy" id="2072018"/>
    <lineage>
        <taxon>Bacteria</taxon>
        <taxon>Pseudomonadati</taxon>
        <taxon>Pseudomonadota</taxon>
        <taxon>Alphaproteobacteria</taxon>
        <taxon>Rhodobacterales</taxon>
        <taxon>Paracoccaceae</taxon>
        <taxon>Meridianimarinicoccus</taxon>
    </lineage>
</organism>
<gene>
    <name evidence="1" type="ORF">DKT77_20030</name>
</gene>
<proteinExistence type="predicted"/>